<keyword evidence="3" id="KW-0723">Serine/threonine-protein kinase</keyword>
<feature type="domain" description="EF-hand" evidence="16">
    <location>
        <begin position="2455"/>
        <end position="2490"/>
    </location>
</feature>
<dbReference type="SUPFAM" id="SSF49899">
    <property type="entry name" value="Concanavalin A-like lectins/glucanases"/>
    <property type="match status" value="3"/>
</dbReference>
<dbReference type="InterPro" id="IPR043136">
    <property type="entry name" value="B30.2/SPRY_sf"/>
</dbReference>
<evidence type="ECO:0000256" key="7">
    <source>
        <dbReference type="ARBA" id="ARBA00022741"/>
    </source>
</evidence>
<dbReference type="Pfam" id="PF25497">
    <property type="entry name" value="COR-B"/>
    <property type="match status" value="1"/>
</dbReference>
<feature type="domain" description="B30.2/SPRY" evidence="15">
    <location>
        <begin position="659"/>
        <end position="874"/>
    </location>
</feature>
<evidence type="ECO:0000256" key="6">
    <source>
        <dbReference type="ARBA" id="ARBA00022737"/>
    </source>
</evidence>
<dbReference type="PROSITE" id="PS50188">
    <property type="entry name" value="B302_SPRY"/>
    <property type="match status" value="2"/>
</dbReference>
<dbReference type="Pfam" id="PF08477">
    <property type="entry name" value="Roc"/>
    <property type="match status" value="1"/>
</dbReference>
<evidence type="ECO:0000256" key="13">
    <source>
        <dbReference type="SAM" id="MobiDB-lite"/>
    </source>
</evidence>
<evidence type="ECO:0000259" key="14">
    <source>
        <dbReference type="PROSITE" id="PS50104"/>
    </source>
</evidence>
<evidence type="ECO:0000256" key="5">
    <source>
        <dbReference type="ARBA" id="ARBA00022679"/>
    </source>
</evidence>
<dbReference type="InterPro" id="IPR035897">
    <property type="entry name" value="Toll_tir_struct_dom_sf"/>
</dbReference>
<dbReference type="InterPro" id="IPR000157">
    <property type="entry name" value="TIR_dom"/>
</dbReference>
<evidence type="ECO:0000313" key="18">
    <source>
        <dbReference type="EMBL" id="CAL1535024.1"/>
    </source>
</evidence>
<dbReference type="GO" id="GO:0009966">
    <property type="term" value="P:regulation of signal transduction"/>
    <property type="evidence" value="ECO:0007669"/>
    <property type="project" value="UniProtKB-ARBA"/>
</dbReference>
<dbReference type="SUPFAM" id="SSF52540">
    <property type="entry name" value="P-loop containing nucleoside triphosphate hydrolases"/>
    <property type="match status" value="1"/>
</dbReference>
<dbReference type="PRINTS" id="PR00449">
    <property type="entry name" value="RASTRNSFRMNG"/>
</dbReference>
<feature type="domain" description="TIR" evidence="14">
    <location>
        <begin position="3261"/>
        <end position="3434"/>
    </location>
</feature>
<sequence length="3709" mass="419957">PALKKFEYNSAPAAVEVPEKVADEPGHASLLRVFNPKQNQEAKKTVNPEEEIKTLVADLDEVFSLGYIPIDRFSEKIKNAHKKAADKNKEIEIIDFSKDGYITDAVIKTLFKTVRQDVFSHVSRVSLEGCSVITDVGLHWLVKGLSGSSNNIRININGCTKVTDGGLVTLANAPNIGTIDAIATSVVHMKQAGNTKGCPLLTDPSSITSEIHKESFLMVVPMATTYSLSEFVKSKSQEKREQFQFHHLKSLEISDWKVNVTELERNHVLFDHILPPNPVHVIITFDGHCSVQDLKGQVIETVAHILSKERVNPPHKLRSKRKHTASNCFFEPSKWSKCELTYDGNMKNTSVTQDVIGSIISHQPISRTNSYFEVQCTVSQPETGIVIGAIHDILFSERFPLESKELTGGVVEGVEMEENCVYVFGVKGQWISEFVPGEDAEFYMSQNGVELKDKFVSAKPHIGMYPMVAVIGKNIGDIRFLNMACPSGDLMDHWKEMKQYWTPSFKHNVLCDDKGIVSYQDSYEHSGERGIILCQETITREHNTFTIKVVDTGSSGVISMGLGPEDYETNRHPGWNNGSIGFHGDDGMVYVQSGSGTQPSSGEMYVWKRGDVISAVVSMLGEADTIEAGDEVQIDFYVNQKLMATVKTKLTGTKKGIRFVFMMGMRVLGTKAQILNFHPAYSPPPPVMHSLTFGRSNFINVFDSGRLVYRKYDNRQFFGLFMSKTPFNKALTYFEMEIKKMSAEKHVSIGFAGRDYPINKMLGWLLGSLGFHGDNGQLYNNSSSGTTSHLDPSGTNPFVFVEGAIVGCGFDEASAKFREDGSLENQQMLKFYFTLNKQKIHEVDFEYRSGGIFPAVNLHHENDEVILKNLYMGVEPGNIEINTSKIVTEENPFVEGCHFTLVGVQDGGSNLEGRLQLLEQVLSDGLEFPVISLIDQQIQIMESNQKLMDFQGQELYAQLCWQKECLERFSQNSKSRIKFLTVDVSSGEGHKDLMEHIVKVCEMDLNDHKNYYCLDDSVVLGLEKITEKLSEEKLLAADNLLELVGDQLGHNGRVFEAAVRYLQSKGHLFWVPMQRTIIAIDLHFAEALIRMSMVLPNTLSGNINPAVGEETKIWSDVTEIIPDAKTFSPSKLEILSHVLYCMGVMEIRRLRASKEDPMFFYCTSNGIGALPVEMTHFMQSANKDTVLIERDYQFLFSSPKNILPMVVSRCLLFSRALVIARSWAVFQNGAAQTIIYVNGEQGLRVETRCFMPTSKTQQLDQDTEYHVQEYTFNIFCLFTDIIDLLVGRLRLRVINTQKVPNNMVNRSIGCVHNWGLSDEDYRQTVCTLCGLCCEKGHNCPYNGISGEFQHQCGCDTHCTGCQDCGICQKCADLLWTIRSYLRPNLEVACHGKMRSNPYIPLNATTYDEVEFTNLGRHQAPICLKVSSGHASTAESMGVLTKMFPYAAIEFPNLNDLEQYMTKANSNSKMMTFNQGDTVKIKLDPIKRDSKTVVHVDEESVLEITPVYFTCICRESTVWHDTGIVAYTSISRAIPVGQFISASPLTPECPSFSFEIVNPGDRCFIVIGVCNKRYPPDRQPGWNLGSVAYHADDGGIFTGAGFAMKNVETSNMGDILKLELDFEKKHILFYKNGKMIHQVVSKINNVNDFYPAVGFHSVGEAVRLLEKEPWQMSGDEEPVLPAAFDCYKYGNMYISPGRSLSMNQIGIRLQGWLMIYNPSKSIVGYKIFPTEIMPGYHGYLEPSKLKTFQMVGQPSHFAQYPFVDVHWFLLESNRDYKDVDINSLYSATTTESLLKHRLKVKIVDVQSSELRPLKLAKEEPDATDCYHAEVFKNGISVEKYWLKGGNYVCCLPQNCNVLVRYPKFPTLDQPNGFQKWMRLILELPTKSGDVYAEALIEEVTQDGHLRLQYSQPQDTSNECTMVRLDAPEINIQNIEYVKITRPAQAVPQTGSEKGNSPEEEQQEEQVLALNLISFQPRGNMCVTKRAYEFPPFHLLTEYSQAAIKTLDCAWKANTLNSVAQCKNMPTRLTVQEFQINSLAGSDKNWLIGANPSKKFDMAFAFLPSKLGHTNLCFPSIPWMFTEIDVHVLCFLVDQMYFNLKLEKDYEICLDVPLHFVNVSPITPSPALSPQQMFASSFNGWVYTTLYSNKLCLPVCDNMFTEGRPDFQRPELEHLMKSLLHIYAAQCHIFAEQHGGIMFQVTPEDGTSTITDSIHHMRKTIIKTTDQAELKGEILMKKEHRNNVYCKAHQWCLPGTNIILEGPFDFRDELFTPYQESVNLLWRERLAVETLPKGLYSLFTNLQYFKLQGCDSLKVLPDGISKCLRLEMLYLEDCGIEQLPTDLFQVPYLQRLYCNALAVKALPSAVLENSKITYLSLSNLLLTHIPKELGRLICLEYLDLNSNPLETLPMELVSLTKLKTLLLCGIPWIVTSGSKAEIPIDQYEDFLKTNPSLTRFIGKEKLVSMFHDYDQNKNSRLDETEIAALNTNLFWKVPRLGSSCINCSEYGGIPPVIFLLSGLETLHLDFQAITTVPVHMCRLQNLKILSISNNPLLEGLPGALGHLPSLKSLRLISNPSLRTPPHEVVSRGFASIKAYLKRLAGGFIECRRTKLMLVGLGGAGKTSLLKALMSTSKITAGTKGEDITNGIDILSWTVKTSNNVEVTYNTWDFAGQTLYYNTHQFFLSKRAVYLLLWSTRQGFEHAGLEFWLSSIASHAPNTPIFVIGTHCDQVPKADIPMVDLKERYPQIAGFHFVSSIEGIGIRHLEEELLRVTLEQKNMGEKVPKVWLNLEKRILADRVKTSILPWKTIQEYGMNIGIYDEKDIREAVQFLHELGTVQYFDNEFLREQVVINPQWIVNVMSCVVSVKNSPIQEHHGRFLHKYIPEIWHDYPESLHQWLLQLTEQFDLTFPIPEEPVNIVPCLLPQEVPSDLTWTLDDISKNEKETKLVYQFSYLPAGLFNRAQVRLFQLSDGKLIWKRGSLLKKNKHEALILQTSDCELQVKVKGPRPENVIFLIHEIFESLIEESFHGVVYEFLVPCPDCVLKEGTRDPAMFERSLIKLARENRAPFLQCRKFFHTISMSQLVEGMPSDGMSDIDAQLQHSLTVMQQLNSALSTDVTIIYSAKDKVGDDHKTQLNPGQIKKDIEAAKISCWFSDSMESVSEQDVMLALKNCKVVVALVSDNFESDARSNDHVLYAIDTLHKDFCIVVIGESLEWQKTDLGMRIGKQEEMVMIRTKNRYDESRIEQLVATVRSKLKLNQQQLEKHPSVFISYSWSNSKHAVERGTKADQSALGWGDPRQVKIDLEKRGFSCWLDYDQPPAGKGLFKTISEGMRNSKVLVAFVSDEYVKSDNCMMELRFGVLTLELPTIIVVVGTGREWKKSEVGILATRANAERVYMQQENPEALNVLETFIRKKLPENSDQMTAKRAVKQNLKAVQEQEKNKVEKKKTLSTVPDNTAIQEESELIQRKFMRHIITYISSKDSFPTPRLIVIDFEKPDRHTNKRDHQNDTDSLASHMHSKVRPALRPKTASRSSKFMTEFLKIMLVHSFFISVPFILISPISGNAYKIYAVVEDEDDKWDSEQFCWKLLCEDEKGWHLCKTSYPVKMTPELKETLQKCSSYFARMFAILRQSAVNLNCFEGPLGTKFTTWIEQSMLENINFLDSYIAFRTNLVDDDSAQPFLSQLKRCHLATGKINWLCDVHSEGPRITKLS</sequence>
<name>A0AAV2HLU6_LYMST</name>
<dbReference type="InterPro" id="IPR027417">
    <property type="entry name" value="P-loop_NTPase"/>
</dbReference>
<dbReference type="InterPro" id="IPR003591">
    <property type="entry name" value="Leu-rich_rpt_typical-subtyp"/>
</dbReference>
<dbReference type="Proteomes" id="UP001497497">
    <property type="component" value="Unassembled WGS sequence"/>
</dbReference>
<dbReference type="Gene3D" id="3.30.70.1390">
    <property type="entry name" value="ROC domain from the Parkinson's disease-associated leucine-rich repeat kinase 2"/>
    <property type="match status" value="1"/>
</dbReference>
<comment type="caution">
    <text evidence="18">The sequence shown here is derived from an EMBL/GenBank/DDBJ whole genome shotgun (WGS) entry which is preliminary data.</text>
</comment>
<keyword evidence="9" id="KW-0067">ATP-binding</keyword>
<dbReference type="Gene3D" id="3.80.10.10">
    <property type="entry name" value="Ribonuclease Inhibitor"/>
    <property type="match status" value="3"/>
</dbReference>
<dbReference type="PROSITE" id="PS50222">
    <property type="entry name" value="EF_HAND_2"/>
    <property type="match status" value="1"/>
</dbReference>
<dbReference type="Gene3D" id="2.60.120.920">
    <property type="match status" value="3"/>
</dbReference>
<dbReference type="Pfam" id="PF13676">
    <property type="entry name" value="TIR_2"/>
    <property type="match status" value="1"/>
</dbReference>
<evidence type="ECO:0000256" key="3">
    <source>
        <dbReference type="ARBA" id="ARBA00022527"/>
    </source>
</evidence>
<comment type="catalytic activity">
    <reaction evidence="12">
        <text>L-seryl-[protein] + ATP = O-phospho-L-seryl-[protein] + ADP + H(+)</text>
        <dbReference type="Rhea" id="RHEA:17989"/>
        <dbReference type="Rhea" id="RHEA-COMP:9863"/>
        <dbReference type="Rhea" id="RHEA-COMP:11604"/>
        <dbReference type="ChEBI" id="CHEBI:15378"/>
        <dbReference type="ChEBI" id="CHEBI:29999"/>
        <dbReference type="ChEBI" id="CHEBI:30616"/>
        <dbReference type="ChEBI" id="CHEBI:83421"/>
        <dbReference type="ChEBI" id="CHEBI:456216"/>
        <dbReference type="EC" id="2.7.11.1"/>
    </reaction>
</comment>
<evidence type="ECO:0000256" key="4">
    <source>
        <dbReference type="ARBA" id="ARBA00022614"/>
    </source>
</evidence>
<dbReference type="SMART" id="SM00369">
    <property type="entry name" value="LRR_TYP"/>
    <property type="match status" value="3"/>
</dbReference>
<evidence type="ECO:0000259" key="15">
    <source>
        <dbReference type="PROSITE" id="PS50188"/>
    </source>
</evidence>
<dbReference type="EMBL" id="CAXITT010000189">
    <property type="protein sequence ID" value="CAL1535024.1"/>
    <property type="molecule type" value="Genomic_DNA"/>
</dbReference>
<dbReference type="Pfam" id="PF16095">
    <property type="entry name" value="COR-A"/>
    <property type="match status" value="1"/>
</dbReference>
<evidence type="ECO:0000259" key="16">
    <source>
        <dbReference type="PROSITE" id="PS50222"/>
    </source>
</evidence>
<keyword evidence="7" id="KW-0547">Nucleotide-binding</keyword>
<dbReference type="InterPro" id="IPR036388">
    <property type="entry name" value="WH-like_DNA-bd_sf"/>
</dbReference>
<dbReference type="InterPro" id="IPR001611">
    <property type="entry name" value="Leu-rich_rpt"/>
</dbReference>
<dbReference type="InterPro" id="IPR032171">
    <property type="entry name" value="COR-A"/>
</dbReference>
<evidence type="ECO:0000259" key="17">
    <source>
        <dbReference type="PROSITE" id="PS51424"/>
    </source>
</evidence>
<feature type="region of interest" description="Disordered" evidence="13">
    <location>
        <begin position="3496"/>
        <end position="3522"/>
    </location>
</feature>
<proteinExistence type="inferred from homology"/>
<dbReference type="GO" id="GO:0005524">
    <property type="term" value="F:ATP binding"/>
    <property type="evidence" value="ECO:0007669"/>
    <property type="project" value="UniProtKB-KW"/>
</dbReference>
<feature type="compositionally biased region" description="Basic and acidic residues" evidence="13">
    <location>
        <begin position="3496"/>
        <end position="3506"/>
    </location>
</feature>
<dbReference type="Gene3D" id="3.40.50.300">
    <property type="entry name" value="P-loop containing nucleotide triphosphate hydrolases"/>
    <property type="match status" value="1"/>
</dbReference>
<evidence type="ECO:0000256" key="2">
    <source>
        <dbReference type="ARBA" id="ARBA00012513"/>
    </source>
</evidence>
<dbReference type="EC" id="2.7.11.1" evidence="2"/>
<dbReference type="InterPro" id="IPR001870">
    <property type="entry name" value="B30.2/SPRY"/>
</dbReference>
<dbReference type="GO" id="GO:0005509">
    <property type="term" value="F:calcium ion binding"/>
    <property type="evidence" value="ECO:0007669"/>
    <property type="project" value="InterPro"/>
</dbReference>
<dbReference type="InterPro" id="IPR013320">
    <property type="entry name" value="ConA-like_dom_sf"/>
</dbReference>
<evidence type="ECO:0000256" key="9">
    <source>
        <dbReference type="ARBA" id="ARBA00022840"/>
    </source>
</evidence>
<dbReference type="InterPro" id="IPR002048">
    <property type="entry name" value="EF_hand_dom"/>
</dbReference>
<comment type="catalytic activity">
    <reaction evidence="11">
        <text>L-threonyl-[protein] + ATP = O-phospho-L-threonyl-[protein] + ADP + H(+)</text>
        <dbReference type="Rhea" id="RHEA:46608"/>
        <dbReference type="Rhea" id="RHEA-COMP:11060"/>
        <dbReference type="Rhea" id="RHEA-COMP:11605"/>
        <dbReference type="ChEBI" id="CHEBI:15378"/>
        <dbReference type="ChEBI" id="CHEBI:30013"/>
        <dbReference type="ChEBI" id="CHEBI:30616"/>
        <dbReference type="ChEBI" id="CHEBI:61977"/>
        <dbReference type="ChEBI" id="CHEBI:456216"/>
        <dbReference type="EC" id="2.7.11.1"/>
    </reaction>
</comment>
<dbReference type="InterPro" id="IPR057263">
    <property type="entry name" value="COR-B"/>
</dbReference>
<evidence type="ECO:0000313" key="19">
    <source>
        <dbReference type="Proteomes" id="UP001497497"/>
    </source>
</evidence>
<dbReference type="Pfam" id="PF13855">
    <property type="entry name" value="LRR_8"/>
    <property type="match status" value="1"/>
</dbReference>
<dbReference type="SUPFAM" id="SSF52058">
    <property type="entry name" value="L domain-like"/>
    <property type="match status" value="1"/>
</dbReference>
<evidence type="ECO:0000256" key="8">
    <source>
        <dbReference type="ARBA" id="ARBA00022777"/>
    </source>
</evidence>
<feature type="domain" description="B30.2/SPRY" evidence="15">
    <location>
        <begin position="1460"/>
        <end position="1670"/>
    </location>
</feature>
<dbReference type="PROSITE" id="PS50104">
    <property type="entry name" value="TIR"/>
    <property type="match status" value="1"/>
</dbReference>
<feature type="non-terminal residue" evidence="18">
    <location>
        <position position="3709"/>
    </location>
</feature>
<gene>
    <name evidence="18" type="ORF">GSLYS_00008984001</name>
</gene>
<dbReference type="InterPro" id="IPR044736">
    <property type="entry name" value="Gid1/RanBPM/SPLA_SPRY"/>
</dbReference>
<keyword evidence="6" id="KW-0677">Repeat</keyword>
<feature type="domain" description="Roc" evidence="17">
    <location>
        <begin position="2600"/>
        <end position="2773"/>
    </location>
</feature>
<keyword evidence="19" id="KW-1185">Reference proteome</keyword>
<dbReference type="GO" id="GO:0007165">
    <property type="term" value="P:signal transduction"/>
    <property type="evidence" value="ECO:0007669"/>
    <property type="project" value="InterPro"/>
</dbReference>
<evidence type="ECO:0000256" key="12">
    <source>
        <dbReference type="ARBA" id="ARBA00048679"/>
    </source>
</evidence>
<keyword evidence="10" id="KW-0342">GTP-binding</keyword>
<dbReference type="SMART" id="SM00449">
    <property type="entry name" value="SPRY"/>
    <property type="match status" value="2"/>
</dbReference>
<dbReference type="Gene3D" id="1.10.10.10">
    <property type="entry name" value="Winged helix-like DNA-binding domain superfamily/Winged helix DNA-binding domain"/>
    <property type="match status" value="1"/>
</dbReference>
<dbReference type="Gene3D" id="3.40.50.10140">
    <property type="entry name" value="Toll/interleukin-1 receptor homology (TIR) domain"/>
    <property type="match status" value="1"/>
</dbReference>
<keyword evidence="5" id="KW-0808">Transferase</keyword>
<dbReference type="InterPro" id="IPR003877">
    <property type="entry name" value="SPRY_dom"/>
</dbReference>
<dbReference type="CDD" id="cd12885">
    <property type="entry name" value="SPRY_RanBP_like"/>
    <property type="match status" value="1"/>
</dbReference>
<keyword evidence="4" id="KW-0433">Leucine-rich repeat</keyword>
<evidence type="ECO:0000256" key="10">
    <source>
        <dbReference type="ARBA" id="ARBA00023134"/>
    </source>
</evidence>
<accession>A0AAV2HLU6</accession>
<dbReference type="GO" id="GO:0004674">
    <property type="term" value="F:protein serine/threonine kinase activity"/>
    <property type="evidence" value="ECO:0007669"/>
    <property type="project" value="UniProtKB-KW"/>
</dbReference>
<evidence type="ECO:0000256" key="1">
    <source>
        <dbReference type="ARBA" id="ARBA00009634"/>
    </source>
</evidence>
<evidence type="ECO:0000256" key="11">
    <source>
        <dbReference type="ARBA" id="ARBA00047899"/>
    </source>
</evidence>
<dbReference type="Gene3D" id="3.30.310.200">
    <property type="match status" value="1"/>
</dbReference>
<dbReference type="InterPro" id="IPR032675">
    <property type="entry name" value="LRR_dom_sf"/>
</dbReference>
<dbReference type="Pfam" id="PF00622">
    <property type="entry name" value="SPRY"/>
    <property type="match status" value="2"/>
</dbReference>
<dbReference type="InterPro" id="IPR020859">
    <property type="entry name" value="ROC"/>
</dbReference>
<organism evidence="18 19">
    <name type="scientific">Lymnaea stagnalis</name>
    <name type="common">Great pond snail</name>
    <name type="synonym">Helix stagnalis</name>
    <dbReference type="NCBI Taxonomy" id="6523"/>
    <lineage>
        <taxon>Eukaryota</taxon>
        <taxon>Metazoa</taxon>
        <taxon>Spiralia</taxon>
        <taxon>Lophotrochozoa</taxon>
        <taxon>Mollusca</taxon>
        <taxon>Gastropoda</taxon>
        <taxon>Heterobranchia</taxon>
        <taxon>Euthyneura</taxon>
        <taxon>Panpulmonata</taxon>
        <taxon>Hygrophila</taxon>
        <taxon>Lymnaeoidea</taxon>
        <taxon>Lymnaeidae</taxon>
        <taxon>Lymnaea</taxon>
    </lineage>
</organism>
<dbReference type="PANTHER" id="PTHR47508">
    <property type="entry name" value="SAM DOMAIN-CONTAINING PROTEIN-RELATED"/>
    <property type="match status" value="1"/>
</dbReference>
<dbReference type="PANTHER" id="PTHR47508:SF1">
    <property type="entry name" value="NON-SPECIFIC SERINE_THREONINE PROTEIN KINASE"/>
    <property type="match status" value="1"/>
</dbReference>
<keyword evidence="8" id="KW-0418">Kinase</keyword>
<feature type="non-terminal residue" evidence="18">
    <location>
        <position position="1"/>
    </location>
</feature>
<reference evidence="18 19" key="1">
    <citation type="submission" date="2024-04" db="EMBL/GenBank/DDBJ databases">
        <authorList>
            <consortium name="Genoscope - CEA"/>
            <person name="William W."/>
        </authorList>
    </citation>
    <scope>NUCLEOTIDE SEQUENCE [LARGE SCALE GENOMIC DNA]</scope>
</reference>
<dbReference type="PROSITE" id="PS51450">
    <property type="entry name" value="LRR"/>
    <property type="match status" value="1"/>
</dbReference>
<dbReference type="SUPFAM" id="SSF52200">
    <property type="entry name" value="Toll/Interleukin receptor TIR domain"/>
    <property type="match status" value="1"/>
</dbReference>
<dbReference type="PROSITE" id="PS51424">
    <property type="entry name" value="ROC"/>
    <property type="match status" value="1"/>
</dbReference>
<protein>
    <recommendedName>
        <fullName evidence="2">non-specific serine/threonine protein kinase</fullName>
        <ecNumber evidence="2">2.7.11.1</ecNumber>
    </recommendedName>
</protein>
<comment type="similarity">
    <text evidence="1">Belongs to the Toll-like receptor family.</text>
</comment>